<dbReference type="AlphaFoldDB" id="A0A7U3Q0Y1"/>
<dbReference type="EMBL" id="CP031390">
    <property type="protein sequence ID" value="QPH15620.1"/>
    <property type="molecule type" value="Genomic_DNA"/>
</dbReference>
<evidence type="ECO:0000313" key="2">
    <source>
        <dbReference type="EMBL" id="QPH15620.1"/>
    </source>
</evidence>
<evidence type="ECO:0000313" key="3">
    <source>
        <dbReference type="Proteomes" id="UP000594364"/>
    </source>
</evidence>
<dbReference type="Gene3D" id="1.10.510.10">
    <property type="entry name" value="Transferase(Phosphotransferase) domain 1"/>
    <property type="match status" value="1"/>
</dbReference>
<gene>
    <name evidence="2" type="ORF">C2857_000077</name>
</gene>
<reference evidence="2 3" key="1">
    <citation type="journal article" date="2018" name="PLoS Genet.">
        <title>Repeat elements organise 3D genome structure and mediate transcription in the filamentous fungus Epichloe festucae.</title>
        <authorList>
            <person name="Winter D.J."/>
            <person name="Ganley A.R.D."/>
            <person name="Young C.A."/>
            <person name="Liachko I."/>
            <person name="Schardl C.L."/>
            <person name="Dupont P.Y."/>
            <person name="Berry D."/>
            <person name="Ram A."/>
            <person name="Scott B."/>
            <person name="Cox M.P."/>
        </authorList>
    </citation>
    <scope>NUCLEOTIDE SEQUENCE [LARGE SCALE GENOMIC DNA]</scope>
    <source>
        <strain evidence="2 3">Fl1</strain>
    </source>
</reference>
<dbReference type="GO" id="GO:0004672">
    <property type="term" value="F:protein kinase activity"/>
    <property type="evidence" value="ECO:0007669"/>
    <property type="project" value="InterPro"/>
</dbReference>
<dbReference type="Proteomes" id="UP000594364">
    <property type="component" value="Chromosome 6"/>
</dbReference>
<keyword evidence="3" id="KW-1185">Reference proteome</keyword>
<evidence type="ECO:0000259" key="1">
    <source>
        <dbReference type="PROSITE" id="PS50011"/>
    </source>
</evidence>
<protein>
    <recommendedName>
        <fullName evidence="1">Protein kinase domain-containing protein</fullName>
    </recommendedName>
</protein>
<dbReference type="PROSITE" id="PS50011">
    <property type="entry name" value="PROTEIN_KINASE_DOM"/>
    <property type="match status" value="1"/>
</dbReference>
<feature type="domain" description="Protein kinase" evidence="1">
    <location>
        <begin position="12"/>
        <end position="257"/>
    </location>
</feature>
<name>A0A7U3Q0Y1_EPIFF</name>
<dbReference type="SUPFAM" id="SSF56112">
    <property type="entry name" value="Protein kinase-like (PK-like)"/>
    <property type="match status" value="1"/>
</dbReference>
<dbReference type="GO" id="GO:0005524">
    <property type="term" value="F:ATP binding"/>
    <property type="evidence" value="ECO:0007669"/>
    <property type="project" value="InterPro"/>
</dbReference>
<sequence>MGEIIDVECSDVEFLETLRVGENSVIFKVKVRGQLCAMKVHHGRPVSKYASRFSEWDLFVRESTAYRRLKEKGLCDRGVVPDFYGTITNIQSAHWPSLHYFHEDKLPANAILIEYIPNMHQIDLSNFSDKYLLKFRDILSEINRVGILHDDTYPRNMMISSGEQAENDRVLWIDFDSAQTLPLDSLSQRHKEWFQSEARMMQEFVDALIMRRENSIMHGISTTTILSERVVISARLAQCPKYLGVVNTPAYGLLRTQ</sequence>
<dbReference type="OrthoDB" id="4185642at2759"/>
<dbReference type="InterPro" id="IPR000719">
    <property type="entry name" value="Prot_kinase_dom"/>
</dbReference>
<proteinExistence type="predicted"/>
<dbReference type="InterPro" id="IPR011009">
    <property type="entry name" value="Kinase-like_dom_sf"/>
</dbReference>
<organism evidence="2 3">
    <name type="scientific">Epichloe festucae (strain Fl1)</name>
    <dbReference type="NCBI Taxonomy" id="877507"/>
    <lineage>
        <taxon>Eukaryota</taxon>
        <taxon>Fungi</taxon>
        <taxon>Dikarya</taxon>
        <taxon>Ascomycota</taxon>
        <taxon>Pezizomycotina</taxon>
        <taxon>Sordariomycetes</taxon>
        <taxon>Hypocreomycetidae</taxon>
        <taxon>Hypocreales</taxon>
        <taxon>Clavicipitaceae</taxon>
        <taxon>Epichloe</taxon>
    </lineage>
</organism>
<accession>A0A7U3Q0Y1</accession>